<dbReference type="AlphaFoldDB" id="A0A433NKX1"/>
<dbReference type="STRING" id="211165.GCA_000317285_04815"/>
<reference evidence="1 2" key="1">
    <citation type="journal article" date="2019" name="Genome Biol. Evol.">
        <title>Day and night: Metabolic profiles and evolutionary relationships of six axenic non-marine cyanobacteria.</title>
        <authorList>
            <person name="Will S.E."/>
            <person name="Henke P."/>
            <person name="Boedeker C."/>
            <person name="Huang S."/>
            <person name="Brinkmann H."/>
            <person name="Rohde M."/>
            <person name="Jarek M."/>
            <person name="Friedl T."/>
            <person name="Seufert S."/>
            <person name="Schumacher M."/>
            <person name="Overmann J."/>
            <person name="Neumann-Schaal M."/>
            <person name="Petersen J."/>
        </authorList>
    </citation>
    <scope>NUCLEOTIDE SEQUENCE [LARGE SCALE GENOMIC DNA]</scope>
    <source>
        <strain evidence="1 2">PCC 6912</strain>
    </source>
</reference>
<name>A0A433NKX1_CHLFR</name>
<evidence type="ECO:0000313" key="1">
    <source>
        <dbReference type="EMBL" id="RUR83439.1"/>
    </source>
</evidence>
<protein>
    <submittedName>
        <fullName evidence="1">Uncharacterized protein</fullName>
    </submittedName>
</protein>
<gene>
    <name evidence="1" type="ORF">PCC6912_22720</name>
</gene>
<dbReference type="EMBL" id="RSCJ01000007">
    <property type="protein sequence ID" value="RUR83439.1"/>
    <property type="molecule type" value="Genomic_DNA"/>
</dbReference>
<sequence length="106" mass="11785">MSRKRHYIMKTIKDLTSACRYCRYYQPEGRRGGVCQQLGAPVQANWKACSLSLPPFAPSWESLEDVWNLPDATPAIPSEIKKVAIASIEGTVSNTTEQPKAKVVMS</sequence>
<dbReference type="Proteomes" id="UP000268857">
    <property type="component" value="Unassembled WGS sequence"/>
</dbReference>
<comment type="caution">
    <text evidence="1">The sequence shown here is derived from an EMBL/GenBank/DDBJ whole genome shotgun (WGS) entry which is preliminary data.</text>
</comment>
<organism evidence="1 2">
    <name type="scientific">Chlorogloeopsis fritschii PCC 6912</name>
    <dbReference type="NCBI Taxonomy" id="211165"/>
    <lineage>
        <taxon>Bacteria</taxon>
        <taxon>Bacillati</taxon>
        <taxon>Cyanobacteriota</taxon>
        <taxon>Cyanophyceae</taxon>
        <taxon>Nostocales</taxon>
        <taxon>Chlorogloeopsidaceae</taxon>
        <taxon>Chlorogloeopsis</taxon>
    </lineage>
</organism>
<evidence type="ECO:0000313" key="2">
    <source>
        <dbReference type="Proteomes" id="UP000268857"/>
    </source>
</evidence>
<proteinExistence type="predicted"/>
<accession>A0A433NKX1</accession>
<keyword evidence="2" id="KW-1185">Reference proteome</keyword>